<evidence type="ECO:0000313" key="3">
    <source>
        <dbReference type="Proteomes" id="UP000004994"/>
    </source>
</evidence>
<dbReference type="Proteomes" id="UP000004994">
    <property type="component" value="Chromosome 4"/>
</dbReference>
<accession>A0A3Q7G958</accession>
<dbReference type="Gramene" id="Solyc04g076590.2.1">
    <property type="protein sequence ID" value="Solyc04g076590.2.1.1"/>
    <property type="gene ID" value="Solyc04g076590.2"/>
</dbReference>
<reference evidence="2" key="1">
    <citation type="journal article" date="2012" name="Nature">
        <title>The tomato genome sequence provides insights into fleshy fruit evolution.</title>
        <authorList>
            <consortium name="Tomato Genome Consortium"/>
        </authorList>
    </citation>
    <scope>NUCLEOTIDE SEQUENCE [LARGE SCALE GENOMIC DNA]</scope>
    <source>
        <strain evidence="2">cv. Heinz 1706</strain>
    </source>
</reference>
<evidence type="ECO:0000313" key="2">
    <source>
        <dbReference type="EnsemblPlants" id="Solyc04g076590.2.1.1"/>
    </source>
</evidence>
<feature type="signal peptide" evidence="1">
    <location>
        <begin position="1"/>
        <end position="20"/>
    </location>
</feature>
<protein>
    <submittedName>
        <fullName evidence="2">Uncharacterized protein</fullName>
    </submittedName>
</protein>
<dbReference type="InParanoid" id="A0A3Q7G958"/>
<dbReference type="AlphaFoldDB" id="A0A3Q7G958"/>
<dbReference type="EnsemblPlants" id="Solyc04g076590.2.1">
    <property type="protein sequence ID" value="Solyc04g076590.2.1.1"/>
    <property type="gene ID" value="Solyc04g076590.2"/>
</dbReference>
<sequence length="81" mass="9138">FITPSRVSLALGSTLTFSFSALSIVHSPNIVTETRKHSNPRVEKLQLCQHNSKSSTQNLVIITRHKNIFTFCMHSTQDIQI</sequence>
<name>A0A3Q7G958_SOLLC</name>
<feature type="chain" id="PRO_5018730748" evidence="1">
    <location>
        <begin position="21"/>
        <end position="81"/>
    </location>
</feature>
<evidence type="ECO:0000256" key="1">
    <source>
        <dbReference type="SAM" id="SignalP"/>
    </source>
</evidence>
<proteinExistence type="predicted"/>
<keyword evidence="1" id="KW-0732">Signal</keyword>
<organism evidence="2">
    <name type="scientific">Solanum lycopersicum</name>
    <name type="common">Tomato</name>
    <name type="synonym">Lycopersicon esculentum</name>
    <dbReference type="NCBI Taxonomy" id="4081"/>
    <lineage>
        <taxon>Eukaryota</taxon>
        <taxon>Viridiplantae</taxon>
        <taxon>Streptophyta</taxon>
        <taxon>Embryophyta</taxon>
        <taxon>Tracheophyta</taxon>
        <taxon>Spermatophyta</taxon>
        <taxon>Magnoliopsida</taxon>
        <taxon>eudicotyledons</taxon>
        <taxon>Gunneridae</taxon>
        <taxon>Pentapetalae</taxon>
        <taxon>asterids</taxon>
        <taxon>lamiids</taxon>
        <taxon>Solanales</taxon>
        <taxon>Solanaceae</taxon>
        <taxon>Solanoideae</taxon>
        <taxon>Solaneae</taxon>
        <taxon>Solanum</taxon>
        <taxon>Solanum subgen. Lycopersicon</taxon>
    </lineage>
</organism>
<reference evidence="2" key="2">
    <citation type="submission" date="2019-01" db="UniProtKB">
        <authorList>
            <consortium name="EnsemblPlants"/>
        </authorList>
    </citation>
    <scope>IDENTIFICATION</scope>
    <source>
        <strain evidence="2">cv. Heinz 1706</strain>
    </source>
</reference>
<keyword evidence="3" id="KW-1185">Reference proteome</keyword>
<dbReference type="PaxDb" id="4081-Solyc04g076590.1.1"/>